<name>A0A4R5FXF1_9ACTN</name>
<dbReference type="SUPFAM" id="SSF159238">
    <property type="entry name" value="SO1590-like"/>
    <property type="match status" value="1"/>
</dbReference>
<sequence length="174" mass="18628">MIRSVPCSMRFTGRPRPIPDGDSTRCSTRSAAETCCSARGWRCAPTTAHRASTRPPWPRSRSTESTGSCTEHFSGGIVGVGHADHVRVVQPDGSQIVTGVERIVGSVDGRSGSFVLTCYGFGQRPGSAQGYRTVLPGSGTGELAGLRGRGAFTVRLEPDGTWRAEDTFTHWFDP</sequence>
<dbReference type="EMBL" id="SMLD01000006">
    <property type="protein sequence ID" value="TDE59024.1"/>
    <property type="molecule type" value="Genomic_DNA"/>
</dbReference>
<dbReference type="InterPro" id="IPR023159">
    <property type="entry name" value="SO1590-like_sf"/>
</dbReference>
<feature type="region of interest" description="Disordered" evidence="1">
    <location>
        <begin position="47"/>
        <end position="70"/>
    </location>
</feature>
<protein>
    <submittedName>
        <fullName evidence="2">DUF3224 family protein</fullName>
    </submittedName>
</protein>
<dbReference type="Proteomes" id="UP000295136">
    <property type="component" value="Unassembled WGS sequence"/>
</dbReference>
<keyword evidence="3" id="KW-1185">Reference proteome</keyword>
<evidence type="ECO:0000313" key="3">
    <source>
        <dbReference type="Proteomes" id="UP000295136"/>
    </source>
</evidence>
<organism evidence="2 3">
    <name type="scientific">Nonomuraea mesophila</name>
    <dbReference type="NCBI Taxonomy" id="2530382"/>
    <lineage>
        <taxon>Bacteria</taxon>
        <taxon>Bacillati</taxon>
        <taxon>Actinomycetota</taxon>
        <taxon>Actinomycetes</taxon>
        <taxon>Streptosporangiales</taxon>
        <taxon>Streptosporangiaceae</taxon>
        <taxon>Nonomuraea</taxon>
    </lineage>
</organism>
<proteinExistence type="predicted"/>
<comment type="caution">
    <text evidence="2">The sequence shown here is derived from an EMBL/GenBank/DDBJ whole genome shotgun (WGS) entry which is preliminary data.</text>
</comment>
<dbReference type="Pfam" id="PF11528">
    <property type="entry name" value="DUF3224"/>
    <property type="match status" value="1"/>
</dbReference>
<accession>A0A4R5FXF1</accession>
<feature type="region of interest" description="Disordered" evidence="1">
    <location>
        <begin position="1"/>
        <end position="25"/>
    </location>
</feature>
<dbReference type="AlphaFoldDB" id="A0A4R5FXF1"/>
<evidence type="ECO:0000256" key="1">
    <source>
        <dbReference type="SAM" id="MobiDB-lite"/>
    </source>
</evidence>
<reference evidence="2 3" key="1">
    <citation type="submission" date="2019-03" db="EMBL/GenBank/DDBJ databases">
        <title>Draft genome sequences of novel Actinobacteria.</title>
        <authorList>
            <person name="Sahin N."/>
            <person name="Ay H."/>
            <person name="Saygin H."/>
        </authorList>
    </citation>
    <scope>NUCLEOTIDE SEQUENCE [LARGE SCALE GENOMIC DNA]</scope>
    <source>
        <strain evidence="2 3">6K102</strain>
    </source>
</reference>
<dbReference type="Gene3D" id="2.40.350.10">
    <property type="entry name" value="SO1590-like"/>
    <property type="match status" value="1"/>
</dbReference>
<evidence type="ECO:0000313" key="2">
    <source>
        <dbReference type="EMBL" id="TDE59024.1"/>
    </source>
</evidence>
<gene>
    <name evidence="2" type="ORF">E1295_03710</name>
</gene>
<dbReference type="InterPro" id="IPR021607">
    <property type="entry name" value="DUF3224"/>
</dbReference>